<name>A0ABN8N0H7_9CNID</name>
<organism evidence="3 4">
    <name type="scientific">Porites lobata</name>
    <dbReference type="NCBI Taxonomy" id="104759"/>
    <lineage>
        <taxon>Eukaryota</taxon>
        <taxon>Metazoa</taxon>
        <taxon>Cnidaria</taxon>
        <taxon>Anthozoa</taxon>
        <taxon>Hexacorallia</taxon>
        <taxon>Scleractinia</taxon>
        <taxon>Fungiina</taxon>
        <taxon>Poritidae</taxon>
        <taxon>Porites</taxon>
    </lineage>
</organism>
<dbReference type="Pfam" id="PF00024">
    <property type="entry name" value="PAN_1"/>
    <property type="match status" value="1"/>
</dbReference>
<accession>A0ABN8N0H7</accession>
<gene>
    <name evidence="3" type="ORF">PLOB_00039322</name>
</gene>
<comment type="caution">
    <text evidence="3">The sequence shown here is derived from an EMBL/GenBank/DDBJ whole genome shotgun (WGS) entry which is preliminary data.</text>
</comment>
<dbReference type="InterPro" id="IPR003609">
    <property type="entry name" value="Pan_app"/>
</dbReference>
<feature type="domain" description="Apple" evidence="2">
    <location>
        <begin position="7"/>
        <end position="69"/>
    </location>
</feature>
<sequence length="148" mass="16705">MHFKLPVPNRILVNHVIQSAQVKSEIECETNCFAHDDCMSVNLAPLQDGNYLCELSNSDHDIHPEDFKQMDRTLFKPVKNLCSRNSCPIRDRCQTGFTDKGYRCVATNKTSGETGNIPVESDDEGDHDNDDDDDDDEVGDDDDDDDDH</sequence>
<dbReference type="Proteomes" id="UP001159405">
    <property type="component" value="Unassembled WGS sequence"/>
</dbReference>
<keyword evidence="4" id="KW-1185">Reference proteome</keyword>
<evidence type="ECO:0000256" key="1">
    <source>
        <dbReference type="SAM" id="MobiDB-lite"/>
    </source>
</evidence>
<dbReference type="EMBL" id="CALNXK010000006">
    <property type="protein sequence ID" value="CAH3038606.1"/>
    <property type="molecule type" value="Genomic_DNA"/>
</dbReference>
<evidence type="ECO:0000259" key="2">
    <source>
        <dbReference type="Pfam" id="PF00024"/>
    </source>
</evidence>
<reference evidence="3 4" key="1">
    <citation type="submission" date="2022-05" db="EMBL/GenBank/DDBJ databases">
        <authorList>
            <consortium name="Genoscope - CEA"/>
            <person name="William W."/>
        </authorList>
    </citation>
    <scope>NUCLEOTIDE SEQUENCE [LARGE SCALE GENOMIC DNA]</scope>
</reference>
<evidence type="ECO:0000313" key="3">
    <source>
        <dbReference type="EMBL" id="CAH3038606.1"/>
    </source>
</evidence>
<evidence type="ECO:0000313" key="4">
    <source>
        <dbReference type="Proteomes" id="UP001159405"/>
    </source>
</evidence>
<protein>
    <recommendedName>
        <fullName evidence="2">Apple domain-containing protein</fullName>
    </recommendedName>
</protein>
<feature type="compositionally biased region" description="Acidic residues" evidence="1">
    <location>
        <begin position="120"/>
        <end position="148"/>
    </location>
</feature>
<feature type="region of interest" description="Disordered" evidence="1">
    <location>
        <begin position="107"/>
        <end position="148"/>
    </location>
</feature>
<proteinExistence type="predicted"/>